<name>A0A917DY50_9BACL</name>
<evidence type="ECO:0000313" key="3">
    <source>
        <dbReference type="Proteomes" id="UP000612456"/>
    </source>
</evidence>
<dbReference type="SUPFAM" id="SSF51658">
    <property type="entry name" value="Xylose isomerase-like"/>
    <property type="match status" value="1"/>
</dbReference>
<accession>A0A917DY50</accession>
<organism evidence="2 3">
    <name type="scientific">Paenibacillus nasutitermitis</name>
    <dbReference type="NCBI Taxonomy" id="1652958"/>
    <lineage>
        <taxon>Bacteria</taxon>
        <taxon>Bacillati</taxon>
        <taxon>Bacillota</taxon>
        <taxon>Bacilli</taxon>
        <taxon>Bacillales</taxon>
        <taxon>Paenibacillaceae</taxon>
        <taxon>Paenibacillus</taxon>
    </lineage>
</organism>
<dbReference type="Gene3D" id="3.20.20.150">
    <property type="entry name" value="Divalent-metal-dependent TIM barrel enzymes"/>
    <property type="match status" value="1"/>
</dbReference>
<dbReference type="AlphaFoldDB" id="A0A917DY50"/>
<protein>
    <submittedName>
        <fullName evidence="2">Sugar phosphate isomerase</fullName>
    </submittedName>
</protein>
<proteinExistence type="predicted"/>
<dbReference type="Proteomes" id="UP000612456">
    <property type="component" value="Unassembled WGS sequence"/>
</dbReference>
<keyword evidence="2" id="KW-0413">Isomerase</keyword>
<evidence type="ECO:0000259" key="1">
    <source>
        <dbReference type="Pfam" id="PF01261"/>
    </source>
</evidence>
<reference evidence="2" key="2">
    <citation type="submission" date="2020-09" db="EMBL/GenBank/DDBJ databases">
        <authorList>
            <person name="Sun Q."/>
            <person name="Zhou Y."/>
        </authorList>
    </citation>
    <scope>NUCLEOTIDE SEQUENCE</scope>
    <source>
        <strain evidence="2">CGMCC 1.15178</strain>
    </source>
</reference>
<comment type="caution">
    <text evidence="2">The sequence shown here is derived from an EMBL/GenBank/DDBJ whole genome shotgun (WGS) entry which is preliminary data.</text>
</comment>
<dbReference type="PANTHER" id="PTHR12110:SF53">
    <property type="entry name" value="BLR5974 PROTEIN"/>
    <property type="match status" value="1"/>
</dbReference>
<dbReference type="EMBL" id="BMHP01000003">
    <property type="protein sequence ID" value="GGD82667.1"/>
    <property type="molecule type" value="Genomic_DNA"/>
</dbReference>
<evidence type="ECO:0000313" key="2">
    <source>
        <dbReference type="EMBL" id="GGD82667.1"/>
    </source>
</evidence>
<dbReference type="Pfam" id="PF01261">
    <property type="entry name" value="AP_endonuc_2"/>
    <property type="match status" value="1"/>
</dbReference>
<dbReference type="InterPro" id="IPR050312">
    <property type="entry name" value="IolE/XylAMocC-like"/>
</dbReference>
<dbReference type="RefSeq" id="WP_188995293.1">
    <property type="nucleotide sequence ID" value="NZ_BMHP01000003.1"/>
</dbReference>
<keyword evidence="3" id="KW-1185">Reference proteome</keyword>
<reference evidence="2" key="1">
    <citation type="journal article" date="2014" name="Int. J. Syst. Evol. Microbiol.">
        <title>Complete genome sequence of Corynebacterium casei LMG S-19264T (=DSM 44701T), isolated from a smear-ripened cheese.</title>
        <authorList>
            <consortium name="US DOE Joint Genome Institute (JGI-PGF)"/>
            <person name="Walter F."/>
            <person name="Albersmeier A."/>
            <person name="Kalinowski J."/>
            <person name="Ruckert C."/>
        </authorList>
    </citation>
    <scope>NUCLEOTIDE SEQUENCE</scope>
    <source>
        <strain evidence="2">CGMCC 1.15178</strain>
    </source>
</reference>
<dbReference type="InterPro" id="IPR036237">
    <property type="entry name" value="Xyl_isomerase-like_sf"/>
</dbReference>
<gene>
    <name evidence="2" type="ORF">GCM10010911_46040</name>
</gene>
<sequence>MRIGMSSYCLSQAMSAGKMTIVDVIGWAAEQGCEHIEIVPIGFTLDDNPRLIEDIRMKAEQCDILLSNYLIKANFVGDDESQYEAEITRVKQQVDIAVALGVPRMRHDVAHRPIKETTLRQFYKDLPRLTEACRHINDYAQQYGMITSVENHGFYIQHSERIETLIEAVGRKSFGTTCDIGNFLCVDEDPIAAVKRSLPLATMIHLKDFYYRPSYRDPGEGWFQTAYGNHLRGAIFGQGDVDVWEVLRLIKSSGYEGDLSLEFEGKEACEYGARIGLNNIRTILEKV</sequence>
<feature type="domain" description="Xylose isomerase-like TIM barrel" evidence="1">
    <location>
        <begin position="27"/>
        <end position="270"/>
    </location>
</feature>
<dbReference type="GO" id="GO:0016853">
    <property type="term" value="F:isomerase activity"/>
    <property type="evidence" value="ECO:0007669"/>
    <property type="project" value="UniProtKB-KW"/>
</dbReference>
<dbReference type="PANTHER" id="PTHR12110">
    <property type="entry name" value="HYDROXYPYRUVATE ISOMERASE"/>
    <property type="match status" value="1"/>
</dbReference>
<dbReference type="InterPro" id="IPR013022">
    <property type="entry name" value="Xyl_isomerase-like_TIM-brl"/>
</dbReference>